<keyword evidence="3" id="KW-0732">Signal</keyword>
<dbReference type="PANTHER" id="PTHR44943">
    <property type="entry name" value="CELLULOSE SYNTHASE OPERON PROTEIN C"/>
    <property type="match status" value="1"/>
</dbReference>
<keyword evidence="2" id="KW-0802">TPR repeat</keyword>
<dbReference type="Proteomes" id="UP001528823">
    <property type="component" value="Unassembled WGS sequence"/>
</dbReference>
<keyword evidence="5" id="KW-1185">Reference proteome</keyword>
<protein>
    <recommendedName>
        <fullName evidence="6">Tetratricopeptide repeat protein</fullName>
    </recommendedName>
</protein>
<evidence type="ECO:0000256" key="2">
    <source>
        <dbReference type="ARBA" id="ARBA00022803"/>
    </source>
</evidence>
<proteinExistence type="predicted"/>
<feature type="signal peptide" evidence="3">
    <location>
        <begin position="1"/>
        <end position="26"/>
    </location>
</feature>
<accession>A0ABT5UHY1</accession>
<sequence length="300" mass="34195">MHSLSRKLLLVASCITLLFNANTYSAELLQCQCKGIEGANYCLKGGKQVRSGVKEFASSELANKLFGSTDADKIQNGWQCSKLKPSKPNLSVKSYDPTISTKETQLEKLVKDTPAELREEKAEEYYQQAARFNLNMKAIPIYEKAIALNPKHIKALLGKAAVYRSFFHYKELLQTSMKILALDNDNIKAWDYQVDALAGLDRCNEALRLIEKNREKYAGYPESNMSKAECQTKLGHYQKALENFDKVTDSHPGANSAWAAKYLIYQKLGKLQEAEYAKKQAIKHNFYEYWFDGYKRELKL</sequence>
<dbReference type="Gene3D" id="1.25.40.10">
    <property type="entry name" value="Tetratricopeptide repeat domain"/>
    <property type="match status" value="1"/>
</dbReference>
<name>A0ABT5UHY1_9GAMM</name>
<gene>
    <name evidence="4" type="ORF">ORQ98_29045</name>
</gene>
<dbReference type="EMBL" id="JAPMOU010000118">
    <property type="protein sequence ID" value="MDE1466008.1"/>
    <property type="molecule type" value="Genomic_DNA"/>
</dbReference>
<organism evidence="4 5">
    <name type="scientific">Spartinivicinus poritis</name>
    <dbReference type="NCBI Taxonomy" id="2994640"/>
    <lineage>
        <taxon>Bacteria</taxon>
        <taxon>Pseudomonadati</taxon>
        <taxon>Pseudomonadota</taxon>
        <taxon>Gammaproteobacteria</taxon>
        <taxon>Oceanospirillales</taxon>
        <taxon>Zooshikellaceae</taxon>
        <taxon>Spartinivicinus</taxon>
    </lineage>
</organism>
<keyword evidence="1" id="KW-0677">Repeat</keyword>
<evidence type="ECO:0000313" key="4">
    <source>
        <dbReference type="EMBL" id="MDE1466008.1"/>
    </source>
</evidence>
<evidence type="ECO:0000313" key="5">
    <source>
        <dbReference type="Proteomes" id="UP001528823"/>
    </source>
</evidence>
<dbReference type="PANTHER" id="PTHR44943:SF8">
    <property type="entry name" value="TPR REPEAT-CONTAINING PROTEIN MJ0263"/>
    <property type="match status" value="1"/>
</dbReference>
<dbReference type="InterPro" id="IPR011990">
    <property type="entry name" value="TPR-like_helical_dom_sf"/>
</dbReference>
<evidence type="ECO:0008006" key="6">
    <source>
        <dbReference type="Google" id="ProtNLM"/>
    </source>
</evidence>
<feature type="chain" id="PRO_5045486270" description="Tetratricopeptide repeat protein" evidence="3">
    <location>
        <begin position="27"/>
        <end position="300"/>
    </location>
</feature>
<evidence type="ECO:0000256" key="3">
    <source>
        <dbReference type="SAM" id="SignalP"/>
    </source>
</evidence>
<dbReference type="SUPFAM" id="SSF48439">
    <property type="entry name" value="Protein prenylyltransferase"/>
    <property type="match status" value="1"/>
</dbReference>
<dbReference type="RefSeq" id="WP_274692306.1">
    <property type="nucleotide sequence ID" value="NZ_JAPMOU010000118.1"/>
</dbReference>
<comment type="caution">
    <text evidence="4">The sequence shown here is derived from an EMBL/GenBank/DDBJ whole genome shotgun (WGS) entry which is preliminary data.</text>
</comment>
<dbReference type="InterPro" id="IPR051685">
    <property type="entry name" value="Ycf3/AcsC/BcsC/TPR_MFPF"/>
</dbReference>
<evidence type="ECO:0000256" key="1">
    <source>
        <dbReference type="ARBA" id="ARBA00022737"/>
    </source>
</evidence>
<reference evidence="4 5" key="1">
    <citation type="submission" date="2022-11" db="EMBL/GenBank/DDBJ databases">
        <title>Spartinivicinus poritis sp. nov., isolated from scleractinian coral Porites lutea.</title>
        <authorList>
            <person name="Zhang G."/>
            <person name="Cai L."/>
            <person name="Wei Q."/>
        </authorList>
    </citation>
    <scope>NUCLEOTIDE SEQUENCE [LARGE SCALE GENOMIC DNA]</scope>
    <source>
        <strain evidence="4 5">A2-2</strain>
    </source>
</reference>